<dbReference type="InterPro" id="IPR011009">
    <property type="entry name" value="Kinase-like_dom_sf"/>
</dbReference>
<evidence type="ECO:0000313" key="1">
    <source>
        <dbReference type="EMBL" id="MBD8513566.1"/>
    </source>
</evidence>
<keyword evidence="1" id="KW-0808">Transferase</keyword>
<organism evidence="1 2">
    <name type="scientific">Photobacterium arenosum</name>
    <dbReference type="NCBI Taxonomy" id="2774143"/>
    <lineage>
        <taxon>Bacteria</taxon>
        <taxon>Pseudomonadati</taxon>
        <taxon>Pseudomonadota</taxon>
        <taxon>Gammaproteobacteria</taxon>
        <taxon>Vibrionales</taxon>
        <taxon>Vibrionaceae</taxon>
        <taxon>Photobacterium</taxon>
    </lineage>
</organism>
<dbReference type="Gene3D" id="3.90.1200.10">
    <property type="match status" value="1"/>
</dbReference>
<dbReference type="Proteomes" id="UP000649768">
    <property type="component" value="Unassembled WGS sequence"/>
</dbReference>
<gene>
    <name evidence="1" type="ORF">IFO68_12875</name>
</gene>
<protein>
    <submittedName>
        <fullName evidence="1">Choline kinase</fullName>
    </submittedName>
</protein>
<proteinExistence type="predicted"/>
<accession>A0ABR9BMM2</accession>
<name>A0ABR9BMM2_9GAMM</name>
<sequence length="251" mass="28617">MGRAQVILRTRNGSPCIEKHNVSHVEMCFYQDIAPQMQLLGIQTPKVYHCDAHTRQLHLEYIPHSMSLEALNADKETFRQLAAIHHYSIPAQQPVRLHQWTIQQTEHALKHLQLPSAAGQQLCQLQSKSSDLFLPIACLSGDSNTGNWGRRDQGELVLFDWERFGRGSPAIDLAPLVKGMGTVEDYQAIARRYLAYSTLMPEDQLVRQIILAKAWIVVEVVNLLKDRKKASAEQYLSWFRQVIPDWLNLAA</sequence>
<reference evidence="1 2" key="1">
    <citation type="submission" date="2020-09" db="EMBL/GenBank/DDBJ databases">
        <title>Photobacterium sp. CAU 1568 isolated from sand of Sido Beach.</title>
        <authorList>
            <person name="Kim W."/>
        </authorList>
    </citation>
    <scope>NUCLEOTIDE SEQUENCE [LARGE SCALE GENOMIC DNA]</scope>
    <source>
        <strain evidence="1 2">CAU 1568</strain>
    </source>
</reference>
<dbReference type="GO" id="GO:0016301">
    <property type="term" value="F:kinase activity"/>
    <property type="evidence" value="ECO:0007669"/>
    <property type="project" value="UniProtKB-KW"/>
</dbReference>
<dbReference type="SUPFAM" id="SSF56112">
    <property type="entry name" value="Protein kinase-like (PK-like)"/>
    <property type="match status" value="1"/>
</dbReference>
<dbReference type="EMBL" id="JACYTP010000007">
    <property type="protein sequence ID" value="MBD8513566.1"/>
    <property type="molecule type" value="Genomic_DNA"/>
</dbReference>
<keyword evidence="2" id="KW-1185">Reference proteome</keyword>
<comment type="caution">
    <text evidence="1">The sequence shown here is derived from an EMBL/GenBank/DDBJ whole genome shotgun (WGS) entry which is preliminary data.</text>
</comment>
<evidence type="ECO:0000313" key="2">
    <source>
        <dbReference type="Proteomes" id="UP000649768"/>
    </source>
</evidence>
<keyword evidence="1" id="KW-0418">Kinase</keyword>